<keyword evidence="2" id="KW-0472">Membrane</keyword>
<accession>A0A2T2N2F5</accession>
<dbReference type="OrthoDB" id="3254104at2759"/>
<feature type="transmembrane region" description="Helical" evidence="2">
    <location>
        <begin position="155"/>
        <end position="173"/>
    </location>
</feature>
<evidence type="ECO:0000256" key="2">
    <source>
        <dbReference type="SAM" id="Phobius"/>
    </source>
</evidence>
<organism evidence="3 4">
    <name type="scientific">Corynespora cassiicola Philippines</name>
    <dbReference type="NCBI Taxonomy" id="1448308"/>
    <lineage>
        <taxon>Eukaryota</taxon>
        <taxon>Fungi</taxon>
        <taxon>Dikarya</taxon>
        <taxon>Ascomycota</taxon>
        <taxon>Pezizomycotina</taxon>
        <taxon>Dothideomycetes</taxon>
        <taxon>Pleosporomycetidae</taxon>
        <taxon>Pleosporales</taxon>
        <taxon>Corynesporascaceae</taxon>
        <taxon>Corynespora</taxon>
    </lineage>
</organism>
<proteinExistence type="predicted"/>
<feature type="transmembrane region" description="Helical" evidence="2">
    <location>
        <begin position="121"/>
        <end position="143"/>
    </location>
</feature>
<evidence type="ECO:0000313" key="3">
    <source>
        <dbReference type="EMBL" id="PSN59208.1"/>
    </source>
</evidence>
<feature type="transmembrane region" description="Helical" evidence="2">
    <location>
        <begin position="89"/>
        <end position="109"/>
    </location>
</feature>
<gene>
    <name evidence="3" type="ORF">BS50DRAFT_261131</name>
</gene>
<reference evidence="3 4" key="1">
    <citation type="journal article" date="2018" name="Front. Microbiol.">
        <title>Genome-Wide Analysis of Corynespora cassiicola Leaf Fall Disease Putative Effectors.</title>
        <authorList>
            <person name="Lopez D."/>
            <person name="Ribeiro S."/>
            <person name="Label P."/>
            <person name="Fumanal B."/>
            <person name="Venisse J.S."/>
            <person name="Kohler A."/>
            <person name="de Oliveira R.R."/>
            <person name="Labutti K."/>
            <person name="Lipzen A."/>
            <person name="Lail K."/>
            <person name="Bauer D."/>
            <person name="Ohm R.A."/>
            <person name="Barry K.W."/>
            <person name="Spatafora J."/>
            <person name="Grigoriev I.V."/>
            <person name="Martin F.M."/>
            <person name="Pujade-Renaud V."/>
        </authorList>
    </citation>
    <scope>NUCLEOTIDE SEQUENCE [LARGE SCALE GENOMIC DNA]</scope>
    <source>
        <strain evidence="3 4">Philippines</strain>
    </source>
</reference>
<dbReference type="Proteomes" id="UP000240883">
    <property type="component" value="Unassembled WGS sequence"/>
</dbReference>
<feature type="region of interest" description="Disordered" evidence="1">
    <location>
        <begin position="1"/>
        <end position="21"/>
    </location>
</feature>
<keyword evidence="2" id="KW-0812">Transmembrane</keyword>
<dbReference type="EMBL" id="KZ678161">
    <property type="protein sequence ID" value="PSN59208.1"/>
    <property type="molecule type" value="Genomic_DNA"/>
</dbReference>
<keyword evidence="2" id="KW-1133">Transmembrane helix</keyword>
<keyword evidence="4" id="KW-1185">Reference proteome</keyword>
<name>A0A2T2N2F5_CORCC</name>
<evidence type="ECO:0000313" key="4">
    <source>
        <dbReference type="Proteomes" id="UP000240883"/>
    </source>
</evidence>
<dbReference type="AlphaFoldDB" id="A0A2T2N2F5"/>
<feature type="transmembrane region" description="Helical" evidence="2">
    <location>
        <begin position="40"/>
        <end position="58"/>
    </location>
</feature>
<sequence length="206" mass="22877">MHAPSTRHSVRHGHVPHDAPAPRTPYMAMSVRANQAPIRYDVYAGCFAWLTLAGYVVLPTTFTSLQNAHGLDKTAGGKMVKDVSRNIRLLPLASILCCIGTAGTCWLWWKWRRNYIWLMSRIFFPVLSQSLLGLLTTLISVYALQGGYFSLTAKVTIAVTTAFSGIMVTLILVHNQLLGSLMTGQDRDVAQHGQPFHVRGPIRKFI</sequence>
<evidence type="ECO:0000256" key="1">
    <source>
        <dbReference type="SAM" id="MobiDB-lite"/>
    </source>
</evidence>
<protein>
    <submittedName>
        <fullName evidence="3">Uncharacterized protein</fullName>
    </submittedName>
</protein>